<evidence type="ECO:0000313" key="2">
    <source>
        <dbReference type="Proteomes" id="UP000243579"/>
    </source>
</evidence>
<dbReference type="AlphaFoldDB" id="A0A1V9Y6Z2"/>
<gene>
    <name evidence="1" type="ORF">ACHHYP_16466</name>
</gene>
<evidence type="ECO:0008006" key="3">
    <source>
        <dbReference type="Google" id="ProtNLM"/>
    </source>
</evidence>
<reference evidence="1 2" key="1">
    <citation type="journal article" date="2014" name="Genome Biol. Evol.">
        <title>The secreted proteins of Achlya hypogyna and Thraustotheca clavata identify the ancestral oomycete secretome and reveal gene acquisitions by horizontal gene transfer.</title>
        <authorList>
            <person name="Misner I."/>
            <person name="Blouin N."/>
            <person name="Leonard G."/>
            <person name="Richards T.A."/>
            <person name="Lane C.E."/>
        </authorList>
    </citation>
    <scope>NUCLEOTIDE SEQUENCE [LARGE SCALE GENOMIC DNA]</scope>
    <source>
        <strain evidence="1 2">ATCC 48635</strain>
    </source>
</reference>
<dbReference type="OrthoDB" id="95750at2759"/>
<dbReference type="Proteomes" id="UP000243579">
    <property type="component" value="Unassembled WGS sequence"/>
</dbReference>
<comment type="caution">
    <text evidence="1">The sequence shown here is derived from an EMBL/GenBank/DDBJ whole genome shotgun (WGS) entry which is preliminary data.</text>
</comment>
<proteinExistence type="predicted"/>
<accession>A0A1V9Y6Z2</accession>
<keyword evidence="2" id="KW-1185">Reference proteome</keyword>
<sequence>MVIDGTNTNALSNLIDFVYPGLPSVPVDELATYLSGRAILAPKNDVVGDVNTKILTCYRWQEPKTIACP</sequence>
<dbReference type="EMBL" id="JNBR01002733">
    <property type="protein sequence ID" value="OQR81501.1"/>
    <property type="molecule type" value="Genomic_DNA"/>
</dbReference>
<protein>
    <recommendedName>
        <fullName evidence="3">ATP-dependent DNA helicase</fullName>
    </recommendedName>
</protein>
<organism evidence="1 2">
    <name type="scientific">Achlya hypogyna</name>
    <name type="common">Oomycete</name>
    <name type="synonym">Protoachlya hypogyna</name>
    <dbReference type="NCBI Taxonomy" id="1202772"/>
    <lineage>
        <taxon>Eukaryota</taxon>
        <taxon>Sar</taxon>
        <taxon>Stramenopiles</taxon>
        <taxon>Oomycota</taxon>
        <taxon>Saprolegniomycetes</taxon>
        <taxon>Saprolegniales</taxon>
        <taxon>Achlyaceae</taxon>
        <taxon>Achlya</taxon>
    </lineage>
</organism>
<evidence type="ECO:0000313" key="1">
    <source>
        <dbReference type="EMBL" id="OQR81501.1"/>
    </source>
</evidence>
<name>A0A1V9Y6Z2_ACHHY</name>